<dbReference type="SMART" id="SM00240">
    <property type="entry name" value="FHA"/>
    <property type="match status" value="1"/>
</dbReference>
<reference evidence="3" key="1">
    <citation type="submission" date="2023-07" db="EMBL/GenBank/DDBJ databases">
        <authorList>
            <person name="Stuckert A."/>
        </authorList>
    </citation>
    <scope>NUCLEOTIDE SEQUENCE</scope>
</reference>
<evidence type="ECO:0000313" key="4">
    <source>
        <dbReference type="Proteomes" id="UP001176940"/>
    </source>
</evidence>
<comment type="caution">
    <text evidence="3">The sequence shown here is derived from an EMBL/GenBank/DDBJ whole genome shotgun (WGS) entry which is preliminary data.</text>
</comment>
<sequence>MKEAGRHKKRRPHRPDEERSPNRRHRKRRSPSSDGSGEDSTAAGRRSRPPGKRERSHIKRSRSPRSRRQRSESPPHFPVKIKQERDENPHRIHDDRQPTHRNRHRDQTNRSRNNMSRHQEREREENHFREQRAEREFHNDRRRERRKREEQEGGEQGMESDSATNKKEAPNFELSGALLEDTNTFRGVVIKYSEPPEAHVPKKRWRLYPFKNDESLPVMYIHRQSAYLLGRQRRIADIPIDHPSCSKQHAVLQYRMVAFTQADGTTGRRVRPYIIDLGSGNGTYLNNQKELSHSEKDVLKFGFSSREYVVLHESSDTSEVDKKQDDDDDEVDDEVDEGTEG</sequence>
<feature type="compositionally biased region" description="Basic and acidic residues" evidence="1">
    <location>
        <begin position="117"/>
        <end position="151"/>
    </location>
</feature>
<feature type="domain" description="FHA" evidence="2">
    <location>
        <begin position="227"/>
        <end position="290"/>
    </location>
</feature>
<dbReference type="InterPro" id="IPR008984">
    <property type="entry name" value="SMAD_FHA_dom_sf"/>
</dbReference>
<dbReference type="Proteomes" id="UP001176940">
    <property type="component" value="Unassembled WGS sequence"/>
</dbReference>
<dbReference type="Pfam" id="PF00498">
    <property type="entry name" value="FHA"/>
    <property type="match status" value="1"/>
</dbReference>
<organism evidence="3 4">
    <name type="scientific">Ranitomeya imitator</name>
    <name type="common">mimic poison frog</name>
    <dbReference type="NCBI Taxonomy" id="111125"/>
    <lineage>
        <taxon>Eukaryota</taxon>
        <taxon>Metazoa</taxon>
        <taxon>Chordata</taxon>
        <taxon>Craniata</taxon>
        <taxon>Vertebrata</taxon>
        <taxon>Euteleostomi</taxon>
        <taxon>Amphibia</taxon>
        <taxon>Batrachia</taxon>
        <taxon>Anura</taxon>
        <taxon>Neobatrachia</taxon>
        <taxon>Hyloidea</taxon>
        <taxon>Dendrobatidae</taxon>
        <taxon>Dendrobatinae</taxon>
        <taxon>Ranitomeya</taxon>
    </lineage>
</organism>
<feature type="region of interest" description="Disordered" evidence="1">
    <location>
        <begin position="1"/>
        <end position="167"/>
    </location>
</feature>
<dbReference type="PROSITE" id="PS50006">
    <property type="entry name" value="FHA_DOMAIN"/>
    <property type="match status" value="1"/>
</dbReference>
<evidence type="ECO:0000313" key="3">
    <source>
        <dbReference type="EMBL" id="CAJ0965260.1"/>
    </source>
</evidence>
<feature type="region of interest" description="Disordered" evidence="1">
    <location>
        <begin position="312"/>
        <end position="341"/>
    </location>
</feature>
<dbReference type="InterPro" id="IPR050923">
    <property type="entry name" value="Cell_Proc_Reg/RNA_Proc"/>
</dbReference>
<protein>
    <recommendedName>
        <fullName evidence="2">FHA domain-containing protein</fullName>
    </recommendedName>
</protein>
<dbReference type="PANTHER" id="PTHR23308">
    <property type="entry name" value="NUCLEAR INHIBITOR OF PROTEIN PHOSPHATASE-1"/>
    <property type="match status" value="1"/>
</dbReference>
<accession>A0ABN9MF76</accession>
<gene>
    <name evidence="3" type="ORF">RIMI_LOCUS20104701</name>
</gene>
<dbReference type="SUPFAM" id="SSF49879">
    <property type="entry name" value="SMAD/FHA domain"/>
    <property type="match status" value="1"/>
</dbReference>
<feature type="compositionally biased region" description="Basic and acidic residues" evidence="1">
    <location>
        <begin position="312"/>
        <end position="325"/>
    </location>
</feature>
<dbReference type="EMBL" id="CAUEEQ010066185">
    <property type="protein sequence ID" value="CAJ0965260.1"/>
    <property type="molecule type" value="Genomic_DNA"/>
</dbReference>
<dbReference type="Gene3D" id="2.60.200.20">
    <property type="match status" value="1"/>
</dbReference>
<dbReference type="InterPro" id="IPR000253">
    <property type="entry name" value="FHA_dom"/>
</dbReference>
<proteinExistence type="predicted"/>
<feature type="compositionally biased region" description="Acidic residues" evidence="1">
    <location>
        <begin position="326"/>
        <end position="341"/>
    </location>
</feature>
<keyword evidence="4" id="KW-1185">Reference proteome</keyword>
<feature type="compositionally biased region" description="Basic residues" evidence="1">
    <location>
        <begin position="1"/>
        <end position="13"/>
    </location>
</feature>
<evidence type="ECO:0000256" key="1">
    <source>
        <dbReference type="SAM" id="MobiDB-lite"/>
    </source>
</evidence>
<name>A0ABN9MF76_9NEOB</name>
<evidence type="ECO:0000259" key="2">
    <source>
        <dbReference type="PROSITE" id="PS50006"/>
    </source>
</evidence>
<feature type="compositionally biased region" description="Basic residues" evidence="1">
    <location>
        <begin position="45"/>
        <end position="68"/>
    </location>
</feature>
<feature type="compositionally biased region" description="Basic and acidic residues" evidence="1">
    <location>
        <begin position="81"/>
        <end position="98"/>
    </location>
</feature>